<dbReference type="GO" id="GO:0016504">
    <property type="term" value="F:peptidase activator activity"/>
    <property type="evidence" value="ECO:0007669"/>
    <property type="project" value="InterPro"/>
</dbReference>
<dbReference type="InterPro" id="IPR035309">
    <property type="entry name" value="PSME4"/>
</dbReference>
<sequence length="2177" mass="247776">MSSPVPEFNFLKPSSRRPINVGKSSNVDLNTSSKFSDADQARNFTSSHTIKELNRLQAYGLDIPNDDVEAERLLHDEKSPFFATDKVRKLKNKLVLPYETETIRDQYKYLSHIISHIYIAVKSLDLKSNLTISVEDLEAAKEIIINNKDTDSYIRSAVGSVSDGQKFETLHHNESEAIEDDEDEDDMSDYYDSSDDEDEDAANSTPIMKVEPESASIISLKYWTKELKNLLKMGLSIPLVIAKKLIKVFYAICLSRGQNIDIIFYTQVLTLLTREKKLLIRSGFRLEWEPVYAEFATTLGNPTTFGPSMKDLRFKKLISFALTVKPFFPDGCIPAIMERIMSKLSVQTISPSLIHLTVMLPMQFKKPIINSDGSVGYDEADVRHYLPILFDIWINHKSDKEINCLISIIMNIAVENLKQGATNNSILYRGMYGIFTKHQYKYIMNQLFLSSQIRHKDNKMVKYCRTLSQLIINSLSVQYAFENEGVIDLLKTYVDAIFTMVHPSNSGPWSAVLSEVVKKLAVSLHFRVQGEKECRDLVPLYHPNYSGLPSDVKLDDKIIECVVKTLLPLIHLGSQSKSAAQRRHYNEALQALCFMKPSLVLDNLLPDWYSSFESVNSTHRIPIVINQLAQLARYMVQLPVYRIHLPRFLSMLIPAIDSNDPEKTILTTDFITIVAAVIPFADLTEGSGDGGLCAIDFTSQHLSYLEAKFYELAPASSQLSEFEIPEEFKYDPEFELAALESASSSFKEFLIQFCDNCFKFLELAPAIDNTGTIESQACALISYCFEALIESMSEELFEVVADKFFQYVSSNVKHEVALVFCNISEAIVRRNPKTQLKRIMDFFMPHVITEIENGAGLSRSQEVLGKDQRLIWNLRILAGSISGAGTEILPYLDDLENLIIQHTYQLRGTAGLCAAMIANCALSTISYLKPLERRLLSQTWLDEHGGKYSAECWGGFQFSDIRFDPKYLDFKWYKPGSTEVDAVVRHFETLSLSSIKFIDSMISILHSSSHLGLDELDQLGFHVELLEGLLKGVCCLFDQSYTEPTANRSIGKLKNGGNLTPLPSTTSLTNMAKSDYTPSMTIEALKNNFGSQHMRASNEIGKERSNNNDKEKYEIMNIDDEAVDINPMNREIELKIEREDSASNLSIMSTEIESELPTRAPTPTLTDSIDAIDSTLTKRSDILYTYGPYFSNNVLAKTLNPTYQKLHHTRNMIGNCLHELVKALVKKDGSIELIGKVIQCISTWLNDCGYYSSDNELYTDNLHFISFLDLPGVFAPYTRTILGSRLAVYHCSRINISCCTRLPTKLDKLLIKDLVSLAASPYGITASHSASVLGMSLNRVMNCTSAIFNIFKDWEHALLNKDKEILLNIMIMFDKKKLRGLVEKSSSMLLKYEDLLFRSAALNEEEVTVMTMRLFKSIKKYVKIPAAVCLVDEELLESIRPPDSDVDFKIETLKLAKSKKRAMLLSLLSKLVHTSLSRLSKKLNWKLMLLVMELITTIQSHVEIPLESEVLSTLVKFVDGSHPDISKKGMFWIASIMDTVQSRAFSKYDIGDLLSLKPSDPTIVPLKDILPDNSSESFFNEIQNIDNPLFFIDTKEWIPTSPWNKELEVVKPYESSSFGFNDADERSIRQFASKINKSWLQMLLQTHIDESEVTCAFFPGIVYFFSSITSLIIAGYVEDFTLADLFEVTDNIYKGDERSTHVVLGEVFSGILFACKTDHVAMKLADNEIAKRMKTIFDNDLSQSTYKMWSIFSWWLSSHFDMRRTPEILDLLCNFEVDKNFKKSPFGLICRLSFLKSYLGSEMNRFHNFEEITHKMFTILAHPYDSVSKEVSSILFDVLYYETTDCIDTFGQFMTEVEKDKTGLGHIKHKKNVLFIEHLKLFMSKTLELAKENGSKTPQEVVNSDFMFHIKGLSTLLLRILKTSLNSAIVEFICPYILPIALELDKVKDACKLAEISVDALFLILGSIRFNDAQSDEIIELLETNMGWNAPKLTQYKHILAFFGVYGTVRFLERTSVQRKRLMGITSSMLFNQHLYLREQYSYNIKLFIHLFLDSEREEVINFYIKKFKKIIKKNRQKKDIKLTVEQTNLVHGATLGLCALVEAYPYTTPPPKWLPEVLTILEVKCTGYSGIISRAAKDTLSQFKKTRQDTWHIDSKFFTEEQLEDLEGVLYKSYYL</sequence>
<keyword evidence="10" id="KW-1185">Reference proteome</keyword>
<feature type="domain" description="Proteasome activator Blm10 N-terminal" evidence="8">
    <location>
        <begin position="52"/>
        <end position="127"/>
    </location>
</feature>
<feature type="compositionally biased region" description="Acidic residues" evidence="5">
    <location>
        <begin position="176"/>
        <end position="201"/>
    </location>
</feature>
<dbReference type="Gene3D" id="1.10.287.2210">
    <property type="match status" value="1"/>
</dbReference>
<keyword evidence="2" id="KW-0677">Repeat</keyword>
<evidence type="ECO:0008006" key="11">
    <source>
        <dbReference type="Google" id="ProtNLM"/>
    </source>
</evidence>
<evidence type="ECO:0000256" key="5">
    <source>
        <dbReference type="SAM" id="MobiDB-lite"/>
    </source>
</evidence>
<dbReference type="OrthoDB" id="17907at2759"/>
<dbReference type="Proteomes" id="UP000186136">
    <property type="component" value="Unassembled WGS sequence"/>
</dbReference>
<evidence type="ECO:0000256" key="4">
    <source>
        <dbReference type="ARBA" id="ARBA00023204"/>
    </source>
</evidence>
<evidence type="ECO:0000256" key="3">
    <source>
        <dbReference type="ARBA" id="ARBA00022763"/>
    </source>
</evidence>
<evidence type="ECO:0000256" key="1">
    <source>
        <dbReference type="ARBA" id="ARBA00005739"/>
    </source>
</evidence>
<feature type="domain" description="Proteasome activator complex subunit 4 C-terminal" evidence="6">
    <location>
        <begin position="2091"/>
        <end position="2176"/>
    </location>
</feature>
<feature type="region of interest" description="Disordered" evidence="5">
    <location>
        <begin position="174"/>
        <end position="206"/>
    </location>
</feature>
<evidence type="ECO:0000259" key="6">
    <source>
        <dbReference type="Pfam" id="PF11919"/>
    </source>
</evidence>
<evidence type="ECO:0000313" key="9">
    <source>
        <dbReference type="EMBL" id="GAV30369.1"/>
    </source>
</evidence>
<protein>
    <recommendedName>
        <fullName evidence="11">Proteasome activator Blm10 mid region domain-containing protein</fullName>
    </recommendedName>
</protein>
<dbReference type="InterPro" id="IPR032372">
    <property type="entry name" value="Blm10_N"/>
</dbReference>
<dbReference type="EMBL" id="BDGI01000175">
    <property type="protein sequence ID" value="GAV30369.1"/>
    <property type="molecule type" value="Genomic_DNA"/>
</dbReference>
<evidence type="ECO:0000259" key="7">
    <source>
        <dbReference type="Pfam" id="PF16507"/>
    </source>
</evidence>
<dbReference type="Pfam" id="PF16547">
    <property type="entry name" value="BLM10_N"/>
    <property type="match status" value="1"/>
</dbReference>
<proteinExistence type="inferred from homology"/>
<dbReference type="Pfam" id="PF16507">
    <property type="entry name" value="HEAT_PSME4_mid"/>
    <property type="match status" value="1"/>
</dbReference>
<reference evidence="9 10" key="1">
    <citation type="submission" date="2016-08" db="EMBL/GenBank/DDBJ databases">
        <title>Whole genome shotgun sequence of Pichia membranifaciens KS47-1.</title>
        <authorList>
            <person name="Konishi M."/>
            <person name="Ishida M."/>
            <person name="Arakawa T."/>
            <person name="Kato Y."/>
            <person name="Horiuchi J."/>
        </authorList>
    </citation>
    <scope>NUCLEOTIDE SEQUENCE [LARGE SCALE GENOMIC DNA]</scope>
    <source>
        <strain evidence="9 10">KS47-1</strain>
    </source>
</reference>
<dbReference type="InterPro" id="IPR021843">
    <property type="entry name" value="PSME4_C"/>
</dbReference>
<dbReference type="InterPro" id="IPR032430">
    <property type="entry name" value="Blm10_mid"/>
</dbReference>
<feature type="domain" description="Proteasome activator Blm10 middle HEAT repeats region" evidence="7">
    <location>
        <begin position="490"/>
        <end position="1037"/>
    </location>
</feature>
<name>A0A1Q2YLG6_9ASCO</name>
<keyword evidence="4" id="KW-0234">DNA repair</keyword>
<evidence type="ECO:0000256" key="2">
    <source>
        <dbReference type="ARBA" id="ARBA00022737"/>
    </source>
</evidence>
<evidence type="ECO:0000259" key="8">
    <source>
        <dbReference type="Pfam" id="PF16547"/>
    </source>
</evidence>
<dbReference type="GO" id="GO:0005829">
    <property type="term" value="C:cytosol"/>
    <property type="evidence" value="ECO:0007669"/>
    <property type="project" value="TreeGrafter"/>
</dbReference>
<dbReference type="GO" id="GO:0070628">
    <property type="term" value="F:proteasome binding"/>
    <property type="evidence" value="ECO:0007669"/>
    <property type="project" value="InterPro"/>
</dbReference>
<comment type="caution">
    <text evidence="9">The sequence shown here is derived from an EMBL/GenBank/DDBJ whole genome shotgun (WGS) entry which is preliminary data.</text>
</comment>
<accession>A0A1Q2YLG6</accession>
<dbReference type="Pfam" id="PF11919">
    <property type="entry name" value="PSME4_C"/>
    <property type="match status" value="1"/>
</dbReference>
<dbReference type="PANTHER" id="PTHR32170:SF3">
    <property type="entry name" value="PROTEASOME ACTIVATOR COMPLEX SUBUNIT 4"/>
    <property type="match status" value="1"/>
</dbReference>
<dbReference type="PANTHER" id="PTHR32170">
    <property type="entry name" value="PROTEASOME ACTIVATOR COMPLEX SUBUNIT 4"/>
    <property type="match status" value="1"/>
</dbReference>
<comment type="similarity">
    <text evidence="1">Belongs to the BLM10 family.</text>
</comment>
<dbReference type="GO" id="GO:0005634">
    <property type="term" value="C:nucleus"/>
    <property type="evidence" value="ECO:0007669"/>
    <property type="project" value="TreeGrafter"/>
</dbReference>
<dbReference type="InterPro" id="IPR016024">
    <property type="entry name" value="ARM-type_fold"/>
</dbReference>
<dbReference type="GO" id="GO:0006281">
    <property type="term" value="P:DNA repair"/>
    <property type="evidence" value="ECO:0007669"/>
    <property type="project" value="UniProtKB-KW"/>
</dbReference>
<evidence type="ECO:0000313" key="10">
    <source>
        <dbReference type="Proteomes" id="UP000186136"/>
    </source>
</evidence>
<organism evidence="9 10">
    <name type="scientific">Pichia membranifaciens</name>
    <dbReference type="NCBI Taxonomy" id="4926"/>
    <lineage>
        <taxon>Eukaryota</taxon>
        <taxon>Fungi</taxon>
        <taxon>Dikarya</taxon>
        <taxon>Ascomycota</taxon>
        <taxon>Saccharomycotina</taxon>
        <taxon>Pichiomycetes</taxon>
        <taxon>Pichiales</taxon>
        <taxon>Pichiaceae</taxon>
        <taxon>Pichia</taxon>
    </lineage>
</organism>
<gene>
    <name evidence="9" type="ORF">PMKS-003880</name>
</gene>
<dbReference type="GO" id="GO:0010499">
    <property type="term" value="P:proteasomal ubiquitin-independent protein catabolic process"/>
    <property type="evidence" value="ECO:0007669"/>
    <property type="project" value="TreeGrafter"/>
</dbReference>
<dbReference type="SUPFAM" id="SSF48371">
    <property type="entry name" value="ARM repeat"/>
    <property type="match status" value="1"/>
</dbReference>
<keyword evidence="3" id="KW-0227">DNA damage</keyword>